<sequence length="130" mass="14517">MSETTESRPDPAMRALIGRHVEYADRLRTQHTISWTLFGVGMLVLAVIASEAGPESLVLSAAGLLLYVLYTRKRDRLGAALATECRQLTRPRFGDDHRAARDYIETQKRLSGCYEAPRGSGRDPQAWLTL</sequence>
<comment type="caution">
    <text evidence="2">The sequence shown here is derived from an EMBL/GenBank/DDBJ whole genome shotgun (WGS) entry which is preliminary data.</text>
</comment>
<keyword evidence="1" id="KW-0812">Transmembrane</keyword>
<gene>
    <name evidence="2" type="ORF">J2T57_001473</name>
</gene>
<reference evidence="2" key="1">
    <citation type="submission" date="2022-03" db="EMBL/GenBank/DDBJ databases">
        <title>Genomic Encyclopedia of Type Strains, Phase III (KMG-III): the genomes of soil and plant-associated and newly described type strains.</title>
        <authorList>
            <person name="Whitman W."/>
        </authorList>
    </citation>
    <scope>NUCLEOTIDE SEQUENCE</scope>
    <source>
        <strain evidence="2">ANL 6-2</strain>
    </source>
</reference>
<feature type="transmembrane region" description="Helical" evidence="1">
    <location>
        <begin position="56"/>
        <end position="72"/>
    </location>
</feature>
<keyword evidence="1" id="KW-0472">Membrane</keyword>
<dbReference type="EMBL" id="JALJXV010000003">
    <property type="protein sequence ID" value="MCP1674371.1"/>
    <property type="molecule type" value="Genomic_DNA"/>
</dbReference>
<name>A0AAE3G255_9GAMM</name>
<dbReference type="RefSeq" id="WP_253476324.1">
    <property type="nucleotide sequence ID" value="NZ_JALJXV010000003.1"/>
</dbReference>
<organism evidence="2 3">
    <name type="scientific">Natronocella acetinitrilica</name>
    <dbReference type="NCBI Taxonomy" id="414046"/>
    <lineage>
        <taxon>Bacteria</taxon>
        <taxon>Pseudomonadati</taxon>
        <taxon>Pseudomonadota</taxon>
        <taxon>Gammaproteobacteria</taxon>
        <taxon>Chromatiales</taxon>
        <taxon>Ectothiorhodospiraceae</taxon>
        <taxon>Natronocella</taxon>
    </lineage>
</organism>
<protein>
    <submittedName>
        <fullName evidence="2">Uncharacterized protein</fullName>
    </submittedName>
</protein>
<evidence type="ECO:0000313" key="2">
    <source>
        <dbReference type="EMBL" id="MCP1674371.1"/>
    </source>
</evidence>
<keyword evidence="3" id="KW-1185">Reference proteome</keyword>
<dbReference type="AlphaFoldDB" id="A0AAE3G255"/>
<evidence type="ECO:0000256" key="1">
    <source>
        <dbReference type="SAM" id="Phobius"/>
    </source>
</evidence>
<feature type="transmembrane region" description="Helical" evidence="1">
    <location>
        <begin position="32"/>
        <end position="50"/>
    </location>
</feature>
<dbReference type="Proteomes" id="UP001205843">
    <property type="component" value="Unassembled WGS sequence"/>
</dbReference>
<keyword evidence="1" id="KW-1133">Transmembrane helix</keyword>
<accession>A0AAE3G255</accession>
<evidence type="ECO:0000313" key="3">
    <source>
        <dbReference type="Proteomes" id="UP001205843"/>
    </source>
</evidence>
<proteinExistence type="predicted"/>